<dbReference type="InterPro" id="IPR046342">
    <property type="entry name" value="CBS_dom_sf"/>
</dbReference>
<keyword evidence="20" id="KW-1185">Reference proteome</keyword>
<dbReference type="PANTHER" id="PTHR39188:SF3">
    <property type="entry name" value="STAGE IV SPORULATION PROTEIN FB"/>
    <property type="match status" value="1"/>
</dbReference>
<dbReference type="RefSeq" id="WP_150002431.1">
    <property type="nucleotide sequence ID" value="NZ_BKCM01000009.1"/>
</dbReference>
<dbReference type="EMBL" id="BKCM01000009">
    <property type="protein sequence ID" value="GER01243.1"/>
    <property type="molecule type" value="Genomic_DNA"/>
</dbReference>
<evidence type="ECO:0000256" key="17">
    <source>
        <dbReference type="PROSITE-ProRule" id="PRU00703"/>
    </source>
</evidence>
<keyword evidence="9 14" id="KW-0862">Zinc</keyword>
<dbReference type="SMART" id="SM00116">
    <property type="entry name" value="CBS"/>
    <property type="match status" value="2"/>
</dbReference>
<comment type="similarity">
    <text evidence="2 14">Belongs to the peptidase M50B family.</text>
</comment>
<evidence type="ECO:0000256" key="5">
    <source>
        <dbReference type="ARBA" id="ARBA00022692"/>
    </source>
</evidence>
<dbReference type="PANTHER" id="PTHR39188">
    <property type="entry name" value="MEMBRANE-ASSOCIATED ZINC METALLOPROTEASE M50B"/>
    <property type="match status" value="1"/>
</dbReference>
<comment type="cofactor">
    <cofactor evidence="14 16">
        <name>Zn(2+)</name>
        <dbReference type="ChEBI" id="CHEBI:29105"/>
    </cofactor>
    <text evidence="14 16">Binds 1 zinc ion per subunit.</text>
</comment>
<evidence type="ECO:0000256" key="14">
    <source>
        <dbReference type="PIRNR" id="PIRNR006404"/>
    </source>
</evidence>
<keyword evidence="4 14" id="KW-0645">Protease</keyword>
<evidence type="ECO:0000256" key="15">
    <source>
        <dbReference type="PIRSR" id="PIRSR006404-1"/>
    </source>
</evidence>
<evidence type="ECO:0000256" key="4">
    <source>
        <dbReference type="ARBA" id="ARBA00022670"/>
    </source>
</evidence>
<evidence type="ECO:0000256" key="1">
    <source>
        <dbReference type="ARBA" id="ARBA00004651"/>
    </source>
</evidence>
<dbReference type="PROSITE" id="PS51371">
    <property type="entry name" value="CBS"/>
    <property type="match status" value="1"/>
</dbReference>
<feature type="transmembrane region" description="Helical" evidence="14">
    <location>
        <begin position="110"/>
        <end position="133"/>
    </location>
</feature>
<keyword evidence="3 14" id="KW-1003">Cell membrane</keyword>
<dbReference type="InterPro" id="IPR016483">
    <property type="entry name" value="UCP006404_Pept_M50_CBS"/>
</dbReference>
<evidence type="ECO:0000256" key="9">
    <source>
        <dbReference type="ARBA" id="ARBA00022833"/>
    </source>
</evidence>
<feature type="transmembrane region" description="Helical" evidence="14">
    <location>
        <begin position="140"/>
        <end position="161"/>
    </location>
</feature>
<keyword evidence="13 14" id="KW-0472">Membrane</keyword>
<dbReference type="CDD" id="cd06164">
    <property type="entry name" value="S2P-M50_SpoIVFB_CBS"/>
    <property type="match status" value="1"/>
</dbReference>
<dbReference type="PIRSF" id="PIRSF006404">
    <property type="entry name" value="UCP006404_Pept_M50_CBS"/>
    <property type="match status" value="1"/>
</dbReference>
<feature type="transmembrane region" description="Helical" evidence="14">
    <location>
        <begin position="197"/>
        <end position="227"/>
    </location>
</feature>
<comment type="caution">
    <text evidence="19">The sequence shown here is derived from an EMBL/GenBank/DDBJ whole genome shotgun (WGS) entry which is preliminary data.</text>
</comment>
<evidence type="ECO:0000256" key="3">
    <source>
        <dbReference type="ARBA" id="ARBA00022475"/>
    </source>
</evidence>
<evidence type="ECO:0000256" key="12">
    <source>
        <dbReference type="ARBA" id="ARBA00023122"/>
    </source>
</evidence>
<gene>
    <name evidence="19" type="ORF">JCM17845_18660</name>
</gene>
<evidence type="ECO:0000256" key="7">
    <source>
        <dbReference type="ARBA" id="ARBA00022737"/>
    </source>
</evidence>
<dbReference type="InterPro" id="IPR008915">
    <property type="entry name" value="Peptidase_M50"/>
</dbReference>
<evidence type="ECO:0000256" key="16">
    <source>
        <dbReference type="PIRSR" id="PIRSR006404-2"/>
    </source>
</evidence>
<feature type="binding site" evidence="16">
    <location>
        <position position="72"/>
    </location>
    <ligand>
        <name>Zn(2+)</name>
        <dbReference type="ChEBI" id="CHEBI:29105"/>
        <note>catalytic</note>
    </ligand>
</feature>
<dbReference type="InterPro" id="IPR000644">
    <property type="entry name" value="CBS_dom"/>
</dbReference>
<keyword evidence="11 14" id="KW-0482">Metalloprotease</keyword>
<proteinExistence type="inferred from homology"/>
<keyword evidence="12 17" id="KW-0129">CBS domain</keyword>
<feature type="binding site" evidence="16">
    <location>
        <position position="68"/>
    </location>
    <ligand>
        <name>Zn(2+)</name>
        <dbReference type="ChEBI" id="CHEBI:29105"/>
        <note>catalytic</note>
    </ligand>
</feature>
<accession>A0A5A7MZ35</accession>
<keyword evidence="8 14" id="KW-0378">Hydrolase</keyword>
<keyword evidence="7" id="KW-0677">Repeat</keyword>
<name>A0A5A7MZ35_9PROT</name>
<feature type="domain" description="CBS" evidence="18">
    <location>
        <begin position="316"/>
        <end position="375"/>
    </location>
</feature>
<dbReference type="Gene3D" id="3.10.580.10">
    <property type="entry name" value="CBS-domain"/>
    <property type="match status" value="1"/>
</dbReference>
<dbReference type="GO" id="GO:0006508">
    <property type="term" value="P:proteolysis"/>
    <property type="evidence" value="ECO:0007669"/>
    <property type="project" value="UniProtKB-KW"/>
</dbReference>
<dbReference type="AlphaFoldDB" id="A0A5A7MZ35"/>
<keyword evidence="5 14" id="KW-0812">Transmembrane</keyword>
<dbReference type="Pfam" id="PF02163">
    <property type="entry name" value="Peptidase_M50"/>
    <property type="match status" value="2"/>
</dbReference>
<feature type="transmembrane region" description="Helical" evidence="14">
    <location>
        <begin position="80"/>
        <end position="98"/>
    </location>
</feature>
<reference evidence="19 20" key="1">
    <citation type="submission" date="2019-09" db="EMBL/GenBank/DDBJ databases">
        <title>NBRP : Genome information of microbial organism related human and environment.</title>
        <authorList>
            <person name="Hattori M."/>
            <person name="Oshima K."/>
            <person name="Inaba H."/>
            <person name="Suda W."/>
            <person name="Sakamoto M."/>
            <person name="Iino T."/>
            <person name="Kitahara M."/>
            <person name="Oshida Y."/>
            <person name="Iida T."/>
            <person name="Kudo T."/>
            <person name="Itoh T."/>
            <person name="Ohkuma M."/>
        </authorList>
    </citation>
    <scope>NUCLEOTIDE SEQUENCE [LARGE SCALE GENOMIC DNA]</scope>
    <source>
        <strain evidence="19 20">Mie-1</strain>
    </source>
</reference>
<dbReference type="GO" id="GO:0046872">
    <property type="term" value="F:metal ion binding"/>
    <property type="evidence" value="ECO:0007669"/>
    <property type="project" value="UniProtKB-UniRule"/>
</dbReference>
<evidence type="ECO:0000259" key="18">
    <source>
        <dbReference type="PROSITE" id="PS51371"/>
    </source>
</evidence>
<dbReference type="SUPFAM" id="SSF54631">
    <property type="entry name" value="CBS-domain pair"/>
    <property type="match status" value="1"/>
</dbReference>
<evidence type="ECO:0000256" key="2">
    <source>
        <dbReference type="ARBA" id="ARBA00007931"/>
    </source>
</evidence>
<evidence type="ECO:0000256" key="13">
    <source>
        <dbReference type="ARBA" id="ARBA00023136"/>
    </source>
</evidence>
<evidence type="ECO:0000256" key="8">
    <source>
        <dbReference type="ARBA" id="ARBA00022801"/>
    </source>
</evidence>
<evidence type="ECO:0000313" key="19">
    <source>
        <dbReference type="EMBL" id="GER01243.1"/>
    </source>
</evidence>
<dbReference type="GO" id="GO:0005886">
    <property type="term" value="C:plasma membrane"/>
    <property type="evidence" value="ECO:0007669"/>
    <property type="project" value="UniProtKB-SubCell"/>
</dbReference>
<dbReference type="Proteomes" id="UP000325187">
    <property type="component" value="Unassembled WGS sequence"/>
</dbReference>
<evidence type="ECO:0000256" key="6">
    <source>
        <dbReference type="ARBA" id="ARBA00022723"/>
    </source>
</evidence>
<comment type="subcellular location">
    <subcellularLocation>
        <location evidence="1 14">Cell membrane</location>
        <topology evidence="1 14">Multi-pass membrane protein</topology>
    </subcellularLocation>
</comment>
<organism evidence="19 20">
    <name type="scientific">Iodidimonas gelatinilytica</name>
    <dbReference type="NCBI Taxonomy" id="1236966"/>
    <lineage>
        <taxon>Bacteria</taxon>
        <taxon>Pseudomonadati</taxon>
        <taxon>Pseudomonadota</taxon>
        <taxon>Alphaproteobacteria</taxon>
        <taxon>Iodidimonadales</taxon>
        <taxon>Iodidimonadaceae</taxon>
        <taxon>Iodidimonas</taxon>
    </lineage>
</organism>
<dbReference type="GO" id="GO:0008237">
    <property type="term" value="F:metallopeptidase activity"/>
    <property type="evidence" value="ECO:0007669"/>
    <property type="project" value="UniProtKB-UniRule"/>
</dbReference>
<evidence type="ECO:0000313" key="20">
    <source>
        <dbReference type="Proteomes" id="UP000325187"/>
    </source>
</evidence>
<evidence type="ECO:0000256" key="10">
    <source>
        <dbReference type="ARBA" id="ARBA00022989"/>
    </source>
</evidence>
<feature type="active site" evidence="15">
    <location>
        <position position="69"/>
    </location>
</feature>
<sequence>MIDHNLTLFTLFGFRVRANPSWLLLAALITWSLAEGLFPQQFPDLPATLHWSLGIVGMIGLFFSLLFHEFSHSLVARRRGMKIGGITLFLFGGVAELTDEPPTPRIEFEVAAAGPIASVFLALIFGLLSLMAAGLGAPDYWAGLLGYLGTINIVLAVFNLVPGYPLDGGRLLRAWLWHRRGDRLSATLTASRFGKGFGLFLILLGIWSFLSVGALGGMWWILIGFFIMSAAKASYDQLLARSLFHHVPLEGFVVKAPVCVEADLSIDHFVKDYAYHHHFSLYPVMKNGKLVGCVRTRDVQTIHRDEWATSPLSDIMLPLTEKNSTPLESDAEQVLQAMQRHNSGQMIVLDGDRLAGIITLRDLLGALELRRQIEGEG</sequence>
<dbReference type="Pfam" id="PF00571">
    <property type="entry name" value="CBS"/>
    <property type="match status" value="2"/>
</dbReference>
<feature type="transmembrane region" description="Helical" evidence="14">
    <location>
        <begin position="50"/>
        <end position="68"/>
    </location>
</feature>
<keyword evidence="6 14" id="KW-0479">Metal-binding</keyword>
<protein>
    <recommendedName>
        <fullName evidence="14">Zinc metalloprotease</fullName>
    </recommendedName>
</protein>
<keyword evidence="10 14" id="KW-1133">Transmembrane helix</keyword>
<feature type="binding site" evidence="16">
    <location>
        <position position="167"/>
    </location>
    <ligand>
        <name>Zn(2+)</name>
        <dbReference type="ChEBI" id="CHEBI:29105"/>
        <note>catalytic</note>
    </ligand>
</feature>
<evidence type="ECO:0000256" key="11">
    <source>
        <dbReference type="ARBA" id="ARBA00023049"/>
    </source>
</evidence>